<dbReference type="PANTHER" id="PTHR33044">
    <property type="entry name" value="BIFUNCTIONAL INHIBITOR/LIPID-TRANSFER PROTEIN/SEED STORAGE 2S ALBUMIN SUPERFAMILY PROTEIN-RELATED"/>
    <property type="match status" value="1"/>
</dbReference>
<evidence type="ECO:0000313" key="14">
    <source>
        <dbReference type="EMBL" id="CAK9166186.1"/>
    </source>
</evidence>
<dbReference type="CDD" id="cd00010">
    <property type="entry name" value="AAI_LTSS"/>
    <property type="match status" value="1"/>
</dbReference>
<dbReference type="GO" id="GO:0008289">
    <property type="term" value="F:lipid binding"/>
    <property type="evidence" value="ECO:0007669"/>
    <property type="project" value="UniProtKB-KW"/>
</dbReference>
<evidence type="ECO:0000256" key="1">
    <source>
        <dbReference type="ARBA" id="ARBA00004609"/>
    </source>
</evidence>
<gene>
    <name evidence="14" type="ORF">ILEXP_LOCUS35392</name>
</gene>
<keyword evidence="7" id="KW-0446">Lipid-binding</keyword>
<evidence type="ECO:0000256" key="5">
    <source>
        <dbReference type="ARBA" id="ARBA00022622"/>
    </source>
</evidence>
<dbReference type="GO" id="GO:0005886">
    <property type="term" value="C:plasma membrane"/>
    <property type="evidence" value="ECO:0007669"/>
    <property type="project" value="UniProtKB-SubCell"/>
</dbReference>
<keyword evidence="6 12" id="KW-0732">Signal</keyword>
<keyword evidence="11" id="KW-0812">Transmembrane</keyword>
<dbReference type="Pfam" id="PF14368">
    <property type="entry name" value="LTP_2"/>
    <property type="match status" value="1"/>
</dbReference>
<protein>
    <recommendedName>
        <fullName evidence="13">Bifunctional inhibitor/plant lipid transfer protein/seed storage helical domain-containing protein</fullName>
    </recommendedName>
</protein>
<evidence type="ECO:0000256" key="8">
    <source>
        <dbReference type="ARBA" id="ARBA00023157"/>
    </source>
</evidence>
<keyword evidence="11" id="KW-0472">Membrane</keyword>
<evidence type="ECO:0000256" key="2">
    <source>
        <dbReference type="ARBA" id="ARBA00009748"/>
    </source>
</evidence>
<evidence type="ECO:0000313" key="15">
    <source>
        <dbReference type="Proteomes" id="UP001642360"/>
    </source>
</evidence>
<feature type="transmembrane region" description="Helical" evidence="11">
    <location>
        <begin position="127"/>
        <end position="150"/>
    </location>
</feature>
<dbReference type="InterPro" id="IPR036312">
    <property type="entry name" value="Bifun_inhib/LTP/seed_sf"/>
</dbReference>
<dbReference type="PRINTS" id="PR00382">
    <property type="entry name" value="LIPIDTRNSFER"/>
</dbReference>
<feature type="signal peptide" evidence="12">
    <location>
        <begin position="1"/>
        <end position="25"/>
    </location>
</feature>
<comment type="subcellular location">
    <subcellularLocation>
        <location evidence="1">Cell membrane</location>
        <topology evidence="1">Lipid-anchor</topology>
        <topology evidence="1">GPI-anchor</topology>
    </subcellularLocation>
</comment>
<keyword evidence="5" id="KW-0336">GPI-anchor</keyword>
<keyword evidence="3" id="KW-0813">Transport</keyword>
<organism evidence="14 15">
    <name type="scientific">Ilex paraguariensis</name>
    <name type="common">yerba mate</name>
    <dbReference type="NCBI Taxonomy" id="185542"/>
    <lineage>
        <taxon>Eukaryota</taxon>
        <taxon>Viridiplantae</taxon>
        <taxon>Streptophyta</taxon>
        <taxon>Embryophyta</taxon>
        <taxon>Tracheophyta</taxon>
        <taxon>Spermatophyta</taxon>
        <taxon>Magnoliopsida</taxon>
        <taxon>eudicotyledons</taxon>
        <taxon>Gunneridae</taxon>
        <taxon>Pentapetalae</taxon>
        <taxon>asterids</taxon>
        <taxon>campanulids</taxon>
        <taxon>Aquifoliales</taxon>
        <taxon>Aquifoliaceae</taxon>
        <taxon>Ilex</taxon>
    </lineage>
</organism>
<keyword evidence="9" id="KW-0325">Glycoprotein</keyword>
<keyword evidence="8" id="KW-1015">Disulfide bond</keyword>
<comment type="similarity">
    <text evidence="2">Belongs to the plant LTP family.</text>
</comment>
<sequence>MGTRFWAYCGTAVVMLSILVPEGWAQDRTCLNQLLPCLNYLNGSSRGREDPPDSCCDPLKSVIKQKPECLCSMISIKGTNEAEQAGINVTKAQELPGRCGQHVNPIGCLRGAVPPNSKNSVPNSASYLFQCSTMIMMAFVTTSMIVQVLWELDRAHPTSSFCL</sequence>
<dbReference type="Gene3D" id="1.10.110.10">
    <property type="entry name" value="Plant lipid-transfer and hydrophobic proteins"/>
    <property type="match status" value="1"/>
</dbReference>
<feature type="domain" description="Bifunctional inhibitor/plant lipid transfer protein/seed storage helical" evidence="13">
    <location>
        <begin position="15"/>
        <end position="108"/>
    </location>
</feature>
<keyword evidence="11" id="KW-1133">Transmembrane helix</keyword>
<evidence type="ECO:0000256" key="9">
    <source>
        <dbReference type="ARBA" id="ARBA00023180"/>
    </source>
</evidence>
<dbReference type="EMBL" id="CAUOFW020004547">
    <property type="protein sequence ID" value="CAK9166186.1"/>
    <property type="molecule type" value="Genomic_DNA"/>
</dbReference>
<evidence type="ECO:0000256" key="3">
    <source>
        <dbReference type="ARBA" id="ARBA00022448"/>
    </source>
</evidence>
<dbReference type="InterPro" id="IPR016140">
    <property type="entry name" value="Bifunc_inhib/LTP/seed_store"/>
</dbReference>
<evidence type="ECO:0000256" key="7">
    <source>
        <dbReference type="ARBA" id="ARBA00023121"/>
    </source>
</evidence>
<proteinExistence type="inferred from homology"/>
<accession>A0ABC8TE54</accession>
<evidence type="ECO:0000256" key="10">
    <source>
        <dbReference type="ARBA" id="ARBA00023288"/>
    </source>
</evidence>
<dbReference type="SUPFAM" id="SSF47699">
    <property type="entry name" value="Bifunctional inhibitor/lipid-transfer protein/seed storage 2S albumin"/>
    <property type="match status" value="1"/>
</dbReference>
<evidence type="ECO:0000256" key="11">
    <source>
        <dbReference type="SAM" id="Phobius"/>
    </source>
</evidence>
<dbReference type="GO" id="GO:0098552">
    <property type="term" value="C:side of membrane"/>
    <property type="evidence" value="ECO:0007669"/>
    <property type="project" value="UniProtKB-KW"/>
</dbReference>
<keyword evidence="10" id="KW-0449">Lipoprotein</keyword>
<reference evidence="14 15" key="1">
    <citation type="submission" date="2024-02" db="EMBL/GenBank/DDBJ databases">
        <authorList>
            <person name="Vignale AGUSTIN F."/>
            <person name="Sosa J E."/>
            <person name="Modenutti C."/>
        </authorList>
    </citation>
    <scope>NUCLEOTIDE SEQUENCE [LARGE SCALE GENOMIC DNA]</scope>
</reference>
<dbReference type="Proteomes" id="UP001642360">
    <property type="component" value="Unassembled WGS sequence"/>
</dbReference>
<keyword evidence="15" id="KW-1185">Reference proteome</keyword>
<feature type="chain" id="PRO_5044791421" description="Bifunctional inhibitor/plant lipid transfer protein/seed storage helical domain-containing protein" evidence="12">
    <location>
        <begin position="26"/>
        <end position="163"/>
    </location>
</feature>
<evidence type="ECO:0000256" key="6">
    <source>
        <dbReference type="ARBA" id="ARBA00022729"/>
    </source>
</evidence>
<dbReference type="AlphaFoldDB" id="A0ABC8TE54"/>
<evidence type="ECO:0000256" key="4">
    <source>
        <dbReference type="ARBA" id="ARBA00022475"/>
    </source>
</evidence>
<keyword evidence="4" id="KW-1003">Cell membrane</keyword>
<dbReference type="InterPro" id="IPR043325">
    <property type="entry name" value="LTSS"/>
</dbReference>
<dbReference type="InterPro" id="IPR000528">
    <property type="entry name" value="Plant_nsLTP"/>
</dbReference>
<name>A0ABC8TE54_9AQUA</name>
<comment type="caution">
    <text evidence="14">The sequence shown here is derived from an EMBL/GenBank/DDBJ whole genome shotgun (WGS) entry which is preliminary data.</text>
</comment>
<evidence type="ECO:0000256" key="12">
    <source>
        <dbReference type="SAM" id="SignalP"/>
    </source>
</evidence>
<evidence type="ECO:0000259" key="13">
    <source>
        <dbReference type="Pfam" id="PF14368"/>
    </source>
</evidence>